<dbReference type="EMBL" id="JAUJYN010000032">
    <property type="protein sequence ID" value="KAK1257861.1"/>
    <property type="molecule type" value="Genomic_DNA"/>
</dbReference>
<reference evidence="1" key="1">
    <citation type="journal article" date="2023" name="Nat. Commun.">
        <title>Diploid and tetraploid genomes of Acorus and the evolution of monocots.</title>
        <authorList>
            <person name="Ma L."/>
            <person name="Liu K.W."/>
            <person name="Li Z."/>
            <person name="Hsiao Y.Y."/>
            <person name="Qi Y."/>
            <person name="Fu T."/>
            <person name="Tang G.D."/>
            <person name="Zhang D."/>
            <person name="Sun W.H."/>
            <person name="Liu D.K."/>
            <person name="Li Y."/>
            <person name="Chen G.Z."/>
            <person name="Liu X.D."/>
            <person name="Liao X.Y."/>
            <person name="Jiang Y.T."/>
            <person name="Yu X."/>
            <person name="Hao Y."/>
            <person name="Huang J."/>
            <person name="Zhao X.W."/>
            <person name="Ke S."/>
            <person name="Chen Y.Y."/>
            <person name="Wu W.L."/>
            <person name="Hsu J.L."/>
            <person name="Lin Y.F."/>
            <person name="Huang M.D."/>
            <person name="Li C.Y."/>
            <person name="Huang L."/>
            <person name="Wang Z.W."/>
            <person name="Zhao X."/>
            <person name="Zhong W.Y."/>
            <person name="Peng D.H."/>
            <person name="Ahmad S."/>
            <person name="Lan S."/>
            <person name="Zhang J.S."/>
            <person name="Tsai W.C."/>
            <person name="Van de Peer Y."/>
            <person name="Liu Z.J."/>
        </authorList>
    </citation>
    <scope>NUCLEOTIDE SEQUENCE</scope>
    <source>
        <strain evidence="1">SCP</strain>
    </source>
</reference>
<protein>
    <recommendedName>
        <fullName evidence="3">Reverse transcriptase zinc-binding domain-containing protein</fullName>
    </recommendedName>
</protein>
<evidence type="ECO:0000313" key="1">
    <source>
        <dbReference type="EMBL" id="KAK1257861.1"/>
    </source>
</evidence>
<dbReference type="AlphaFoldDB" id="A0AAV8ZYX4"/>
<evidence type="ECO:0008006" key="3">
    <source>
        <dbReference type="Google" id="ProtNLM"/>
    </source>
</evidence>
<reference evidence="1" key="2">
    <citation type="submission" date="2023-06" db="EMBL/GenBank/DDBJ databases">
        <authorList>
            <person name="Ma L."/>
            <person name="Liu K.-W."/>
            <person name="Li Z."/>
            <person name="Hsiao Y.-Y."/>
            <person name="Qi Y."/>
            <person name="Fu T."/>
            <person name="Tang G."/>
            <person name="Zhang D."/>
            <person name="Sun W.-H."/>
            <person name="Liu D.-K."/>
            <person name="Li Y."/>
            <person name="Chen G.-Z."/>
            <person name="Liu X.-D."/>
            <person name="Liao X.-Y."/>
            <person name="Jiang Y.-T."/>
            <person name="Yu X."/>
            <person name="Hao Y."/>
            <person name="Huang J."/>
            <person name="Zhao X.-W."/>
            <person name="Ke S."/>
            <person name="Chen Y.-Y."/>
            <person name="Wu W.-L."/>
            <person name="Hsu J.-L."/>
            <person name="Lin Y.-F."/>
            <person name="Huang M.-D."/>
            <person name="Li C.-Y."/>
            <person name="Huang L."/>
            <person name="Wang Z.-W."/>
            <person name="Zhao X."/>
            <person name="Zhong W.-Y."/>
            <person name="Peng D.-H."/>
            <person name="Ahmad S."/>
            <person name="Lan S."/>
            <person name="Zhang J.-S."/>
            <person name="Tsai W.-C."/>
            <person name="Van De Peer Y."/>
            <person name="Liu Z.-J."/>
        </authorList>
    </citation>
    <scope>NUCLEOTIDE SEQUENCE</scope>
    <source>
        <strain evidence="1">SCP</strain>
        <tissue evidence="1">Leaves</tissue>
    </source>
</reference>
<comment type="caution">
    <text evidence="1">The sequence shown here is derived from an EMBL/GenBank/DDBJ whole genome shotgun (WGS) entry which is preliminary data.</text>
</comment>
<keyword evidence="2" id="KW-1185">Reference proteome</keyword>
<organism evidence="1 2">
    <name type="scientific">Acorus gramineus</name>
    <name type="common">Dwarf sweet flag</name>
    <dbReference type="NCBI Taxonomy" id="55184"/>
    <lineage>
        <taxon>Eukaryota</taxon>
        <taxon>Viridiplantae</taxon>
        <taxon>Streptophyta</taxon>
        <taxon>Embryophyta</taxon>
        <taxon>Tracheophyta</taxon>
        <taxon>Spermatophyta</taxon>
        <taxon>Magnoliopsida</taxon>
        <taxon>Liliopsida</taxon>
        <taxon>Acoraceae</taxon>
        <taxon>Acorus</taxon>
    </lineage>
</organism>
<name>A0AAV8ZYX4_ACOGR</name>
<dbReference type="Proteomes" id="UP001179952">
    <property type="component" value="Unassembled WGS sequence"/>
</dbReference>
<evidence type="ECO:0000313" key="2">
    <source>
        <dbReference type="Proteomes" id="UP001179952"/>
    </source>
</evidence>
<sequence length="61" mass="7332">MASKTKKFWCWGISLKVKVFLWLTYQNHLLTKVYWSKQRVESEIVYVFCNNDPEATENLLC</sequence>
<gene>
    <name evidence="1" type="ORF">QJS04_geneDACA018364</name>
</gene>
<proteinExistence type="predicted"/>
<accession>A0AAV8ZYX4</accession>